<dbReference type="STRING" id="293826.Amet_1503"/>
<dbReference type="KEGG" id="amt:Amet_1503"/>
<evidence type="ECO:0000313" key="1">
    <source>
        <dbReference type="EMBL" id="ABR47697.1"/>
    </source>
</evidence>
<evidence type="ECO:0008006" key="3">
    <source>
        <dbReference type="Google" id="ProtNLM"/>
    </source>
</evidence>
<keyword evidence="2" id="KW-1185">Reference proteome</keyword>
<dbReference type="RefSeq" id="WP_012062735.1">
    <property type="nucleotide sequence ID" value="NC_009633.1"/>
</dbReference>
<dbReference type="PANTHER" id="PTHR41260:SF1">
    <property type="entry name" value="PROTEIN ECSC"/>
    <property type="match status" value="1"/>
</dbReference>
<dbReference type="HOGENOM" id="CLU_908206_0_0_9"/>
<dbReference type="EMBL" id="CP000724">
    <property type="protein sequence ID" value="ABR47697.1"/>
    <property type="molecule type" value="Genomic_DNA"/>
</dbReference>
<proteinExistence type="predicted"/>
<gene>
    <name evidence="1" type="ordered locus">Amet_1503</name>
</gene>
<dbReference type="PANTHER" id="PTHR41260">
    <property type="entry name" value="PROTEIN ECSC"/>
    <property type="match status" value="1"/>
</dbReference>
<sequence length="273" mass="31525">MDRELSKQFKRLNKIEKKMLNEKESKLFKAKIAPVLDEIQEKIPHKLRATLAAAFLKSFQLVFDKGNAYVEKTYNKDKIKLEHDLNNDAINQKINKKYIKRLDKQVSHAKMLNYSISILEGGVLGFFGIGLPDIPLFISVVMRTIYEIAMGYGYEYKNEEEKAYILLIICGALTQGDVKKEFNERIDKLGNRIDRQLKAEIELEDQMKETGHILSDAMLTAKFIQGIPFIGVVGGVTNFNIIKKIGKYASLKYKKRYLLKKTREKLIKELLNE</sequence>
<dbReference type="InterPro" id="IPR024787">
    <property type="entry name" value="EcsC"/>
</dbReference>
<reference evidence="2" key="1">
    <citation type="journal article" date="2016" name="Genome Announc.">
        <title>Complete genome sequence of Alkaliphilus metalliredigens strain QYMF, an alkaliphilic and metal-reducing bacterium isolated from borax-contaminated leachate ponds.</title>
        <authorList>
            <person name="Hwang C."/>
            <person name="Copeland A."/>
            <person name="Lucas S."/>
            <person name="Lapidus A."/>
            <person name="Barry K."/>
            <person name="Detter J.C."/>
            <person name="Glavina Del Rio T."/>
            <person name="Hammon N."/>
            <person name="Israni S."/>
            <person name="Dalin E."/>
            <person name="Tice H."/>
            <person name="Pitluck S."/>
            <person name="Chertkov O."/>
            <person name="Brettin T."/>
            <person name="Bruce D."/>
            <person name="Han C."/>
            <person name="Schmutz J."/>
            <person name="Larimer F."/>
            <person name="Land M.L."/>
            <person name="Hauser L."/>
            <person name="Kyrpides N."/>
            <person name="Mikhailova N."/>
            <person name="Ye Q."/>
            <person name="Zhou J."/>
            <person name="Richardson P."/>
            <person name="Fields M.W."/>
        </authorList>
    </citation>
    <scope>NUCLEOTIDE SEQUENCE [LARGE SCALE GENOMIC DNA]</scope>
    <source>
        <strain evidence="2">QYMF</strain>
    </source>
</reference>
<name>A6TNC9_ALKMQ</name>
<organism evidence="1 2">
    <name type="scientific">Alkaliphilus metalliredigens (strain QYMF)</name>
    <dbReference type="NCBI Taxonomy" id="293826"/>
    <lineage>
        <taxon>Bacteria</taxon>
        <taxon>Bacillati</taxon>
        <taxon>Bacillota</taxon>
        <taxon>Clostridia</taxon>
        <taxon>Peptostreptococcales</taxon>
        <taxon>Natronincolaceae</taxon>
        <taxon>Alkaliphilus</taxon>
    </lineage>
</organism>
<protein>
    <recommendedName>
        <fullName evidence="3">EcsC protein</fullName>
    </recommendedName>
</protein>
<dbReference type="OrthoDB" id="1852051at2"/>
<dbReference type="AlphaFoldDB" id="A6TNC9"/>
<evidence type="ECO:0000313" key="2">
    <source>
        <dbReference type="Proteomes" id="UP000001572"/>
    </source>
</evidence>
<dbReference type="Proteomes" id="UP000001572">
    <property type="component" value="Chromosome"/>
</dbReference>
<dbReference type="eggNOG" id="ENOG502Z9SY">
    <property type="taxonomic scope" value="Bacteria"/>
</dbReference>
<accession>A6TNC9</accession>
<dbReference type="Pfam" id="PF12787">
    <property type="entry name" value="EcsC"/>
    <property type="match status" value="1"/>
</dbReference>